<dbReference type="Proteomes" id="UP000220639">
    <property type="component" value="Unassembled WGS sequence"/>
</dbReference>
<reference evidence="2" key="1">
    <citation type="submission" date="2017-08" db="EMBL/GenBank/DDBJ databases">
        <authorList>
            <person name="Brisse S."/>
        </authorList>
    </citation>
    <scope>NUCLEOTIDE SEQUENCE [LARGE SCALE GENOMIC DNA]</scope>
    <source>
        <strain evidence="2">06D021</strain>
    </source>
</reference>
<proteinExistence type="predicted"/>
<evidence type="ECO:0000313" key="1">
    <source>
        <dbReference type="EMBL" id="SNU34895.1"/>
    </source>
</evidence>
<sequence length="91" mass="10285">MVNSTFWPSFRVLKPPLWIAEKCTNTSLLPLSGVMKPKPFDSLNHFTKPVILLDIDNTSTYLSLTAKKGFAQNLINNDKETQKEELSTDNT</sequence>
<protein>
    <submittedName>
        <fullName evidence="1">Uncharacterized protein</fullName>
    </submittedName>
</protein>
<name>A0A285B1X3_9ENTR</name>
<evidence type="ECO:0000313" key="2">
    <source>
        <dbReference type="Proteomes" id="UP000220639"/>
    </source>
</evidence>
<dbReference type="AlphaFoldDB" id="A0A285B1X3"/>
<dbReference type="EMBL" id="FZTC01000017">
    <property type="protein sequence ID" value="SNU34895.1"/>
    <property type="molecule type" value="Genomic_DNA"/>
</dbReference>
<accession>A0A285B1X3</accession>
<gene>
    <name evidence="1" type="ORF">KOSB73_240062</name>
</gene>
<organism evidence="1 2">
    <name type="scientific">Klebsiella grimontii</name>
    <dbReference type="NCBI Taxonomy" id="2058152"/>
    <lineage>
        <taxon>Bacteria</taxon>
        <taxon>Pseudomonadati</taxon>
        <taxon>Pseudomonadota</taxon>
        <taxon>Gammaproteobacteria</taxon>
        <taxon>Enterobacterales</taxon>
        <taxon>Enterobacteriaceae</taxon>
        <taxon>Klebsiella/Raoultella group</taxon>
        <taxon>Klebsiella</taxon>
    </lineage>
</organism>